<organism evidence="3">
    <name type="scientific">viral metagenome</name>
    <dbReference type="NCBI Taxonomy" id="1070528"/>
    <lineage>
        <taxon>unclassified sequences</taxon>
        <taxon>metagenomes</taxon>
        <taxon>organismal metagenomes</taxon>
    </lineage>
</organism>
<evidence type="ECO:0000256" key="1">
    <source>
        <dbReference type="SAM" id="MobiDB-lite"/>
    </source>
</evidence>
<gene>
    <name evidence="2" type="ORF">MM171A00411_0009</name>
    <name evidence="3" type="ORF">MM171B00292_0038</name>
</gene>
<proteinExistence type="predicted"/>
<dbReference type="EMBL" id="MT143696">
    <property type="protein sequence ID" value="QJB00547.1"/>
    <property type="molecule type" value="Genomic_DNA"/>
</dbReference>
<feature type="region of interest" description="Disordered" evidence="1">
    <location>
        <begin position="1"/>
        <end position="30"/>
    </location>
</feature>
<evidence type="ECO:0000313" key="2">
    <source>
        <dbReference type="EMBL" id="QJB00547.1"/>
    </source>
</evidence>
<name>A0A6M3M9H6_9ZZZZ</name>
<protein>
    <submittedName>
        <fullName evidence="3">Uncharacterized protein</fullName>
    </submittedName>
</protein>
<accession>A0A6M3M9H6</accession>
<reference evidence="3" key="1">
    <citation type="submission" date="2020-03" db="EMBL/GenBank/DDBJ databases">
        <title>The deep terrestrial virosphere.</title>
        <authorList>
            <person name="Holmfeldt K."/>
            <person name="Nilsson E."/>
            <person name="Simone D."/>
            <person name="Lopez-Fernandez M."/>
            <person name="Wu X."/>
            <person name="de Brujin I."/>
            <person name="Lundin D."/>
            <person name="Andersson A."/>
            <person name="Bertilsson S."/>
            <person name="Dopson M."/>
        </authorList>
    </citation>
    <scope>NUCLEOTIDE SEQUENCE</scope>
    <source>
        <strain evidence="2">MM171A00411</strain>
        <strain evidence="3">MM171B00292</strain>
    </source>
</reference>
<dbReference type="EMBL" id="MT143882">
    <property type="protein sequence ID" value="QJB04437.1"/>
    <property type="molecule type" value="Genomic_DNA"/>
</dbReference>
<evidence type="ECO:0000313" key="3">
    <source>
        <dbReference type="EMBL" id="QJB04437.1"/>
    </source>
</evidence>
<dbReference type="AlphaFoldDB" id="A0A6M3M9H6"/>
<sequence>MNVYHDPPDDMPRHEWEKGFKNKSPGDYDIYQHNKHQDEPIYGEVENFEANEQAVYIALVIHIDDWKRLGQPMTTTMLELKKL</sequence>